<feature type="domain" description="Domain of unknown function DB" evidence="2">
    <location>
        <begin position="114"/>
        <end position="216"/>
    </location>
</feature>
<evidence type="ECO:0000259" key="2">
    <source>
        <dbReference type="Pfam" id="PF01682"/>
    </source>
</evidence>
<evidence type="ECO:0000256" key="1">
    <source>
        <dbReference type="SAM" id="SignalP"/>
    </source>
</evidence>
<feature type="signal peptide" evidence="1">
    <location>
        <begin position="1"/>
        <end position="22"/>
    </location>
</feature>
<protein>
    <submittedName>
        <fullName evidence="4">DB domain-containing protein</fullName>
    </submittedName>
</protein>
<evidence type="ECO:0000313" key="3">
    <source>
        <dbReference type="Proteomes" id="UP000492821"/>
    </source>
</evidence>
<feature type="chain" id="PRO_5028967321" evidence="1">
    <location>
        <begin position="23"/>
        <end position="224"/>
    </location>
</feature>
<reference evidence="3" key="1">
    <citation type="journal article" date="2013" name="Genetics">
        <title>The draft genome and transcriptome of Panagrellus redivivus are shaped by the harsh demands of a free-living lifestyle.</title>
        <authorList>
            <person name="Srinivasan J."/>
            <person name="Dillman A.R."/>
            <person name="Macchietto M.G."/>
            <person name="Heikkinen L."/>
            <person name="Lakso M."/>
            <person name="Fracchia K.M."/>
            <person name="Antoshechkin I."/>
            <person name="Mortazavi A."/>
            <person name="Wong G."/>
            <person name="Sternberg P.W."/>
        </authorList>
    </citation>
    <scope>NUCLEOTIDE SEQUENCE [LARGE SCALE GENOMIC DNA]</scope>
    <source>
        <strain evidence="3">MT8872</strain>
    </source>
</reference>
<accession>A0A7E4WC78</accession>
<dbReference type="WBParaSite" id="Pan_g9547.t1">
    <property type="protein sequence ID" value="Pan_g9547.t1"/>
    <property type="gene ID" value="Pan_g9547"/>
</dbReference>
<reference evidence="4" key="2">
    <citation type="submission" date="2020-10" db="UniProtKB">
        <authorList>
            <consortium name="WormBaseParasite"/>
        </authorList>
    </citation>
    <scope>IDENTIFICATION</scope>
</reference>
<name>A0A7E4WC78_PANRE</name>
<organism evidence="3 4">
    <name type="scientific">Panagrellus redivivus</name>
    <name type="common">Microworm</name>
    <dbReference type="NCBI Taxonomy" id="6233"/>
    <lineage>
        <taxon>Eukaryota</taxon>
        <taxon>Metazoa</taxon>
        <taxon>Ecdysozoa</taxon>
        <taxon>Nematoda</taxon>
        <taxon>Chromadorea</taxon>
        <taxon>Rhabditida</taxon>
        <taxon>Tylenchina</taxon>
        <taxon>Panagrolaimomorpha</taxon>
        <taxon>Panagrolaimoidea</taxon>
        <taxon>Panagrolaimidae</taxon>
        <taxon>Panagrellus</taxon>
    </lineage>
</organism>
<dbReference type="Pfam" id="PF01682">
    <property type="entry name" value="DB"/>
    <property type="match status" value="1"/>
</dbReference>
<evidence type="ECO:0000313" key="4">
    <source>
        <dbReference type="WBParaSite" id="Pan_g9547.t1"/>
    </source>
</evidence>
<sequence length="224" mass="24098">MTLCRVAVLAVVVLCAFEVSNACFASGVCGGQPSCGAPPPPPPVCGGGCQQGYQCGSYGCYRTRRARARASNTIAVGDENTAVSAPQHPQLFGSARFNALSRPTVSPNEAFMRCCESRNLPDACMHKCNFNTYTKESLMAMYFRTDACPIQAAAEIQFCAAQGRDHSQCCARNGVANTVAGPKCLTFCDQRPGNVTQLDFSYVSCYDRFEQMKACFWHGANGAY</sequence>
<dbReference type="InterPro" id="IPR002602">
    <property type="entry name" value="DB"/>
</dbReference>
<keyword evidence="1" id="KW-0732">Signal</keyword>
<dbReference type="Proteomes" id="UP000492821">
    <property type="component" value="Unassembled WGS sequence"/>
</dbReference>
<dbReference type="PANTHER" id="PTHR46705">
    <property type="entry name" value="PROTEIN CBG09805"/>
    <property type="match status" value="1"/>
</dbReference>
<dbReference type="AlphaFoldDB" id="A0A7E4WC78"/>
<keyword evidence="3" id="KW-1185">Reference proteome</keyword>
<dbReference type="PANTHER" id="PTHR46705:SF9">
    <property type="entry name" value="DOMAIN OF UNKNOWN FUNCTION DB DOMAIN-CONTAINING PROTEIN"/>
    <property type="match status" value="1"/>
</dbReference>
<proteinExistence type="predicted"/>